<gene>
    <name evidence="7" type="ORF">DRH29_02205</name>
</gene>
<dbReference type="AlphaFoldDB" id="A0A420ZCZ8"/>
<comment type="subcellular location">
    <subcellularLocation>
        <location evidence="1">Cell membrane</location>
        <topology evidence="1">Multi-pass membrane protein</topology>
    </subcellularLocation>
</comment>
<dbReference type="SUPFAM" id="SSF103481">
    <property type="entry name" value="Multidrug resistance efflux transporter EmrE"/>
    <property type="match status" value="2"/>
</dbReference>
<accession>A0A420ZCZ8</accession>
<sequence>MGDQRFVFLFQGLFVVFVWSASKIIMKMGLEIIPPYIFAAAIQVVALLGIGVYYLFKDKAKRITPTKEEIYLMILGGLVAFAGAKIFSIIGLQYVTGATAGLIAASVTVFAVIIAALVLKERPKLWQYGGILLVLAGTYVFLSNDIIAGSLFGILLLLVAEMAFAFNNVIVRLLARRPEDIALLTNLVGNIVGTIILVPLGLLVDGVPAKIWTWPVVALVVVVGLIFAFSGLLWAQILDKLRVLEVSILSNTMIIQVAILSVIFLNEAMTWHNIAGGLLVLVGALVTDQHVIIKKDPRFKYG</sequence>
<evidence type="ECO:0000256" key="1">
    <source>
        <dbReference type="ARBA" id="ARBA00004651"/>
    </source>
</evidence>
<keyword evidence="3" id="KW-0812">Transmembrane</keyword>
<reference evidence="7 8" key="1">
    <citation type="submission" date="2018-06" db="EMBL/GenBank/DDBJ databases">
        <title>Extensive metabolic versatility and redundancy in microbially diverse, dynamic hydrothermal sediments.</title>
        <authorList>
            <person name="Dombrowski N."/>
            <person name="Teske A."/>
            <person name="Baker B.J."/>
        </authorList>
    </citation>
    <scope>NUCLEOTIDE SEQUENCE [LARGE SCALE GENOMIC DNA]</scope>
    <source>
        <strain evidence="7">B79_G16</strain>
    </source>
</reference>
<dbReference type="EMBL" id="QMNG01000005">
    <property type="protein sequence ID" value="RLC37389.1"/>
    <property type="molecule type" value="Genomic_DNA"/>
</dbReference>
<keyword evidence="5" id="KW-0472">Membrane</keyword>
<dbReference type="InterPro" id="IPR000620">
    <property type="entry name" value="EamA_dom"/>
</dbReference>
<keyword evidence="4" id="KW-1133">Transmembrane helix</keyword>
<evidence type="ECO:0000256" key="5">
    <source>
        <dbReference type="ARBA" id="ARBA00023136"/>
    </source>
</evidence>
<dbReference type="Gene3D" id="1.10.3730.20">
    <property type="match status" value="1"/>
</dbReference>
<dbReference type="Pfam" id="PF00892">
    <property type="entry name" value="EamA"/>
    <property type="match status" value="2"/>
</dbReference>
<evidence type="ECO:0000259" key="6">
    <source>
        <dbReference type="Pfam" id="PF00892"/>
    </source>
</evidence>
<dbReference type="PANTHER" id="PTHR32322:SF18">
    <property type="entry name" value="S-ADENOSYLMETHIONINE_S-ADENOSYLHOMOCYSTEINE TRANSPORTER"/>
    <property type="match status" value="1"/>
</dbReference>
<dbReference type="PANTHER" id="PTHR32322">
    <property type="entry name" value="INNER MEMBRANE TRANSPORTER"/>
    <property type="match status" value="1"/>
</dbReference>
<evidence type="ECO:0000256" key="2">
    <source>
        <dbReference type="ARBA" id="ARBA00022475"/>
    </source>
</evidence>
<feature type="domain" description="EamA" evidence="6">
    <location>
        <begin position="152"/>
        <end position="286"/>
    </location>
</feature>
<dbReference type="InterPro" id="IPR037185">
    <property type="entry name" value="EmrE-like"/>
</dbReference>
<keyword evidence="2" id="KW-1003">Cell membrane</keyword>
<evidence type="ECO:0000313" key="8">
    <source>
        <dbReference type="Proteomes" id="UP000281261"/>
    </source>
</evidence>
<feature type="domain" description="EamA" evidence="6">
    <location>
        <begin position="11"/>
        <end position="142"/>
    </location>
</feature>
<proteinExistence type="predicted"/>
<evidence type="ECO:0000256" key="3">
    <source>
        <dbReference type="ARBA" id="ARBA00022692"/>
    </source>
</evidence>
<evidence type="ECO:0000256" key="4">
    <source>
        <dbReference type="ARBA" id="ARBA00022989"/>
    </source>
</evidence>
<comment type="caution">
    <text evidence="7">The sequence shown here is derived from an EMBL/GenBank/DDBJ whole genome shotgun (WGS) entry which is preliminary data.</text>
</comment>
<dbReference type="Proteomes" id="UP000281261">
    <property type="component" value="Unassembled WGS sequence"/>
</dbReference>
<organism evidence="7 8">
    <name type="scientific">candidate division Kazan bacterium</name>
    <dbReference type="NCBI Taxonomy" id="2202143"/>
    <lineage>
        <taxon>Bacteria</taxon>
        <taxon>Bacteria division Kazan-3B-28</taxon>
    </lineage>
</organism>
<protein>
    <recommendedName>
        <fullName evidence="6">EamA domain-containing protein</fullName>
    </recommendedName>
</protein>
<evidence type="ECO:0000313" key="7">
    <source>
        <dbReference type="EMBL" id="RLC37389.1"/>
    </source>
</evidence>
<dbReference type="GO" id="GO:0005886">
    <property type="term" value="C:plasma membrane"/>
    <property type="evidence" value="ECO:0007669"/>
    <property type="project" value="UniProtKB-SubCell"/>
</dbReference>
<dbReference type="InterPro" id="IPR050638">
    <property type="entry name" value="AA-Vitamin_Transporters"/>
</dbReference>
<name>A0A420ZCZ8_UNCK3</name>